<dbReference type="InterPro" id="IPR032465">
    <property type="entry name" value="ACMSD"/>
</dbReference>
<evidence type="ECO:0000313" key="6">
    <source>
        <dbReference type="Proteomes" id="UP001139365"/>
    </source>
</evidence>
<dbReference type="AlphaFoldDB" id="R6TM87"/>
<dbReference type="EMBL" id="JALEMU010000071">
    <property type="protein sequence ID" value="MCI5755551.1"/>
    <property type="molecule type" value="Genomic_DNA"/>
</dbReference>
<organism evidence="3 5">
    <name type="scientific">Candidatus Colimorpha enterica</name>
    <dbReference type="NCBI Taxonomy" id="3083063"/>
    <lineage>
        <taxon>Bacteria</taxon>
        <taxon>Pseudomonadati</taxon>
        <taxon>Bacteroidota</taxon>
        <taxon>Bacteroidia</taxon>
        <taxon>Bacteroidales</taxon>
        <taxon>Candidatus Colimorpha</taxon>
    </lineage>
</organism>
<evidence type="ECO:0000313" key="5">
    <source>
        <dbReference type="Proteomes" id="UP000017938"/>
    </source>
</evidence>
<reference evidence="3" key="1">
    <citation type="submission" date="2012-11" db="EMBL/GenBank/DDBJ databases">
        <title>Dependencies among metagenomic species, viruses, plasmids and units of genetic variation.</title>
        <authorList>
            <person name="Nielsen H.B."/>
            <person name="Almeida M."/>
            <person name="Juncker A.S."/>
            <person name="Rasmussen S."/>
            <person name="Li J."/>
            <person name="Sunagawa S."/>
            <person name="Plichta D."/>
            <person name="Gautier L."/>
            <person name="Le Chatelier E."/>
            <person name="Peletier E."/>
            <person name="Bonde I."/>
            <person name="Nielsen T."/>
            <person name="Manichanh C."/>
            <person name="Arumugam M."/>
            <person name="Batto J."/>
            <person name="Santos M.B.Q.D."/>
            <person name="Blom N."/>
            <person name="Borruel N."/>
            <person name="Burgdorf K.S."/>
            <person name="Boumezbeur F."/>
            <person name="Casellas F."/>
            <person name="Dore J."/>
            <person name="Guarner F."/>
            <person name="Hansen T."/>
            <person name="Hildebrand F."/>
            <person name="Kaas R.S."/>
            <person name="Kennedy S."/>
            <person name="Kristiansen K."/>
            <person name="Kultima J.R."/>
            <person name="Leonard P."/>
            <person name="Levenez F."/>
            <person name="Lund O."/>
            <person name="Moumen B."/>
            <person name="Le Paslier D."/>
            <person name="Pons N."/>
            <person name="Pedersen O."/>
            <person name="Prifti E."/>
            <person name="Qin J."/>
            <person name="Raes J."/>
            <person name="Tap J."/>
            <person name="Tims S."/>
            <person name="Ussery D.W."/>
            <person name="Yamada T."/>
            <person name="MetaHit consortium"/>
            <person name="Renault P."/>
            <person name="Sicheritz-Ponten T."/>
            <person name="Bork P."/>
            <person name="Wang J."/>
            <person name="Brunak S."/>
            <person name="Ehrlich S.D."/>
        </authorList>
    </citation>
    <scope>NUCLEOTIDE SEQUENCE [LARGE SCALE GENOMIC DNA]</scope>
</reference>
<evidence type="ECO:0000259" key="2">
    <source>
        <dbReference type="Pfam" id="PF04909"/>
    </source>
</evidence>
<dbReference type="GO" id="GO:0016831">
    <property type="term" value="F:carboxy-lyase activity"/>
    <property type="evidence" value="ECO:0007669"/>
    <property type="project" value="InterPro"/>
</dbReference>
<sequence length="274" mass="30595">MKRKIIDSHTHTYPDAIAARAAENLGNFYNFTVAESGTFSDLERCEREAGITGFLLLPVATSAKNVDKINEAAAHQAEAARADGFEAFAFGSMHRDCPDFRAGLEHCRKLGLRGIKLHPDLQGSDLDCVELMPLYEAMQEMKMILWLHVGDAREQINASSPERVARIAEGFPALKIVAAHFGGYREWEKAEECLIGRFGNVYYDCSSSLWDMTPERGKYLIEKCGTDRVMFGSDYPAITPAVSLAEFLRLDLTEEVRDAVLYKNFMRIVAGSPE</sequence>
<dbReference type="Proteomes" id="UP001139365">
    <property type="component" value="Unassembled WGS sequence"/>
</dbReference>
<gene>
    <name evidence="3" type="ORF">BN580_00782</name>
    <name evidence="4" type="ORF">MR241_04580</name>
</gene>
<protein>
    <submittedName>
        <fullName evidence="4">Amidohydrolase family protein</fullName>
    </submittedName>
    <submittedName>
        <fullName evidence="3">Predicted metal-dependent hydrolase of the TIM-barrel fold</fullName>
    </submittedName>
</protein>
<feature type="domain" description="Amidohydrolase-related" evidence="2">
    <location>
        <begin position="61"/>
        <end position="264"/>
    </location>
</feature>
<evidence type="ECO:0000256" key="1">
    <source>
        <dbReference type="ARBA" id="ARBA00023239"/>
    </source>
</evidence>
<reference evidence="4 6" key="2">
    <citation type="submission" date="2022-03" db="EMBL/GenBank/DDBJ databases">
        <title>Metagenome-assembled genomes from swine fecal metagenomes.</title>
        <authorList>
            <person name="Holman D.B."/>
            <person name="Kommadath A."/>
        </authorList>
    </citation>
    <scope>NUCLEOTIDE SEQUENCE [LARGE SCALE GENOMIC DNA]</scope>
    <source>
        <strain evidence="4">SUG147</strain>
    </source>
</reference>
<dbReference type="GO" id="GO:0019748">
    <property type="term" value="P:secondary metabolic process"/>
    <property type="evidence" value="ECO:0007669"/>
    <property type="project" value="TreeGrafter"/>
</dbReference>
<dbReference type="EMBL" id="CBFW010000054">
    <property type="protein sequence ID" value="CDC70879.1"/>
    <property type="molecule type" value="Genomic_DNA"/>
</dbReference>
<dbReference type="Gene3D" id="3.20.20.140">
    <property type="entry name" value="Metal-dependent hydrolases"/>
    <property type="match status" value="1"/>
</dbReference>
<proteinExistence type="predicted"/>
<dbReference type="InterPro" id="IPR032466">
    <property type="entry name" value="Metal_Hydrolase"/>
</dbReference>
<dbReference type="GO" id="GO:0016787">
    <property type="term" value="F:hydrolase activity"/>
    <property type="evidence" value="ECO:0007669"/>
    <property type="project" value="UniProtKB-KW"/>
</dbReference>
<name>R6TM87_9BACT</name>
<dbReference type="PANTHER" id="PTHR21240">
    <property type="entry name" value="2-AMINO-3-CARBOXYLMUCONATE-6-SEMIALDEHYDE DECARBOXYLASE"/>
    <property type="match status" value="1"/>
</dbReference>
<dbReference type="InterPro" id="IPR006680">
    <property type="entry name" value="Amidohydro-rel"/>
</dbReference>
<evidence type="ECO:0000313" key="3">
    <source>
        <dbReference type="EMBL" id="CDC70879.1"/>
    </source>
</evidence>
<dbReference type="CDD" id="cd01292">
    <property type="entry name" value="metallo-dependent_hydrolases"/>
    <property type="match status" value="1"/>
</dbReference>
<dbReference type="Proteomes" id="UP000017938">
    <property type="component" value="Unassembled WGS sequence"/>
</dbReference>
<comment type="caution">
    <text evidence="3">The sequence shown here is derived from an EMBL/GenBank/DDBJ whole genome shotgun (WGS) entry which is preliminary data.</text>
</comment>
<dbReference type="STRING" id="1263015.BN580_00782"/>
<keyword evidence="1" id="KW-0456">Lyase</keyword>
<accession>R6TM87</accession>
<dbReference type="PANTHER" id="PTHR21240:SF28">
    <property type="entry name" value="ISO-OROTATE DECARBOXYLASE (EUROFUNG)"/>
    <property type="match status" value="1"/>
</dbReference>
<keyword evidence="3" id="KW-0378">Hydrolase</keyword>
<dbReference type="SUPFAM" id="SSF51556">
    <property type="entry name" value="Metallo-dependent hydrolases"/>
    <property type="match status" value="1"/>
</dbReference>
<dbReference type="GO" id="GO:0005737">
    <property type="term" value="C:cytoplasm"/>
    <property type="evidence" value="ECO:0007669"/>
    <property type="project" value="TreeGrafter"/>
</dbReference>
<evidence type="ECO:0000313" key="4">
    <source>
        <dbReference type="EMBL" id="MCI5755551.1"/>
    </source>
</evidence>
<dbReference type="Pfam" id="PF04909">
    <property type="entry name" value="Amidohydro_2"/>
    <property type="match status" value="1"/>
</dbReference>